<dbReference type="Pfam" id="PF01243">
    <property type="entry name" value="PNPOx_N"/>
    <property type="match status" value="1"/>
</dbReference>
<evidence type="ECO:0000313" key="6">
    <source>
        <dbReference type="Proteomes" id="UP000006469"/>
    </source>
</evidence>
<evidence type="ECO:0000259" key="2">
    <source>
        <dbReference type="Pfam" id="PF01243"/>
    </source>
</evidence>
<dbReference type="InterPro" id="IPR012349">
    <property type="entry name" value="Split_barrel_FMN-bd"/>
</dbReference>
<dbReference type="AlphaFoldDB" id="I3RA64"/>
<dbReference type="Gene3D" id="2.30.110.10">
    <property type="entry name" value="Electron Transport, Fmn-binding Protein, Chain A"/>
    <property type="match status" value="1"/>
</dbReference>
<reference evidence="3 6" key="2">
    <citation type="journal article" date="2012" name="J. Bacteriol.">
        <title>Complete genome sequence of the metabolically versatile halophilic archaeon Haloferax mediterranei, a poly(3-hydroxybutyrate-co-3-hydroxyvalerate) producer.</title>
        <authorList>
            <person name="Han J."/>
            <person name="Zhang F."/>
            <person name="Hou J."/>
            <person name="Liu X."/>
            <person name="Li M."/>
            <person name="Liu H."/>
            <person name="Cai L."/>
            <person name="Zhang B."/>
            <person name="Chen Y."/>
            <person name="Zhou J."/>
            <person name="Hu S."/>
            <person name="Xiang H."/>
        </authorList>
    </citation>
    <scope>NUCLEOTIDE SEQUENCE [LARGE SCALE GENOMIC DNA]</scope>
    <source>
        <strain evidence="6">ATCC 33500 / DSM 1411 / JCM 8866 / NBRC 14739 / NCIMB 2177 / R-4</strain>
        <strain evidence="3">CGMCC 1.2087</strain>
        <plasmid evidence="6">pHM300</plasmid>
    </source>
</reference>
<feature type="domain" description="Pyridoxamine 5'-phosphate oxidase N-terminal" evidence="2">
    <location>
        <begin position="5"/>
        <end position="115"/>
    </location>
</feature>
<dbReference type="GO" id="GO:0016627">
    <property type="term" value="F:oxidoreductase activity, acting on the CH-CH group of donors"/>
    <property type="evidence" value="ECO:0007669"/>
    <property type="project" value="TreeGrafter"/>
</dbReference>
<proteinExistence type="predicted"/>
<dbReference type="OrthoDB" id="4669at2157"/>
<geneLocation type="plasmid" evidence="5 8">
    <name>pHME322</name>
</geneLocation>
<reference evidence="4 7" key="3">
    <citation type="submission" date="2014-04" db="EMBL/GenBank/DDBJ databases">
        <title>Transcriptional profiles of Haloferax mediterranei on the basis of nitrogen availability.</title>
        <authorList>
            <person name="Bautista V."/>
        </authorList>
    </citation>
    <scope>NUCLEOTIDE SEQUENCE [LARGE SCALE GENOMIC DNA]</scope>
    <source>
        <strain evidence="4">ATCC 33500</strain>
        <strain evidence="7">ATCC 33500 / DSM 1411 / JCM 8866 / NBRC 14739 / NCIMB 2177 / R-4</strain>
        <plasmid evidence="4">HMPLAS2</plasmid>
        <plasmid evidence="7">Plasmid HMPLAS2</plasmid>
    </source>
</reference>
<reference evidence="5 8" key="5">
    <citation type="submission" date="2019-04" db="EMBL/GenBank/DDBJ databases">
        <title>Methylomes of two halophilic Archaea, Haloarcula marismortui and Haloferax mediterranei.</title>
        <authorList>
            <person name="DasSarma S."/>
            <person name="DasSarma P."/>
            <person name="DasSarma S."/>
            <person name="Fomenkov A."/>
            <person name="Vincze T."/>
            <person name="Anton B.P."/>
            <person name="Roberts R.J."/>
        </authorList>
    </citation>
    <scope>NUCLEOTIDE SEQUENCE [LARGE SCALE GENOMIC DNA]</scope>
    <source>
        <strain evidence="5">ATCC 33500</strain>
        <strain evidence="8">ATCC 33500 / DSM 1411 / JCM 8866 / NBRC 14739 / NCIMB 2177 / R-4</strain>
        <plasmid evidence="5 8">pHME322</plasmid>
    </source>
</reference>
<dbReference type="SUPFAM" id="SSF50475">
    <property type="entry name" value="FMN-binding split barrel"/>
    <property type="match status" value="1"/>
</dbReference>
<gene>
    <name evidence="3" type="ordered locus">HFX_5293</name>
    <name evidence="4" type="ORF">BM92_19005</name>
    <name evidence="5" type="ORF">E6P09_18325</name>
</gene>
<dbReference type="InterPro" id="IPR052019">
    <property type="entry name" value="F420H2_bilvrd_red/Heme_oxyg"/>
</dbReference>
<dbReference type="GeneID" id="40158416"/>
<dbReference type="HOGENOM" id="CLU_138950_0_0_2"/>
<dbReference type="EMBL" id="CP007553">
    <property type="protein sequence ID" value="AHZ24291.1"/>
    <property type="molecule type" value="Genomic_DNA"/>
</dbReference>
<dbReference type="KEGG" id="hme:HFX_5293"/>
<geneLocation type="plasmid" evidence="4 7">
    <name>HMPLAS2</name>
</geneLocation>
<name>I3RA64_HALMT</name>
<dbReference type="GO" id="GO:0070967">
    <property type="term" value="F:coenzyme F420 binding"/>
    <property type="evidence" value="ECO:0007669"/>
    <property type="project" value="TreeGrafter"/>
</dbReference>
<dbReference type="EMBL" id="CP039141">
    <property type="protein sequence ID" value="QCQ77269.1"/>
    <property type="molecule type" value="Genomic_DNA"/>
</dbReference>
<sequence length="130" mass="14324">MTELPEDVAALLTSEPLMAHLATCVDSRPHVAPVWFAYDTGNEVIEVLTTGRKLANIRENPRVALSVQKDIDGQAQWRVTMLGTATVVDDDEATRKSAQRINQRYGAEGTAWPENDLVRISVGTATVKEY</sequence>
<protein>
    <submittedName>
        <fullName evidence="3">Flavin-nucleotide-binding protein</fullName>
    </submittedName>
    <submittedName>
        <fullName evidence="4 5">Pyridoxamine 5'-phosphate oxidase</fullName>
    </submittedName>
</protein>
<accession>I3RA64</accession>
<organism evidence="3 6">
    <name type="scientific">Haloferax mediterranei (strain ATCC 33500 / DSM 1411 / JCM 8866 / NBRC 14739 / NCIMB 2177 / R-4)</name>
    <name type="common">Halobacterium mediterranei</name>
    <dbReference type="NCBI Taxonomy" id="523841"/>
    <lineage>
        <taxon>Archaea</taxon>
        <taxon>Methanobacteriati</taxon>
        <taxon>Methanobacteriota</taxon>
        <taxon>Stenosarchaea group</taxon>
        <taxon>Halobacteria</taxon>
        <taxon>Halobacteriales</taxon>
        <taxon>Haloferacaceae</taxon>
        <taxon>Haloferax</taxon>
    </lineage>
</organism>
<evidence type="ECO:0000313" key="3">
    <source>
        <dbReference type="EMBL" id="AFK21124.1"/>
    </source>
</evidence>
<evidence type="ECO:0000313" key="4">
    <source>
        <dbReference type="EMBL" id="AHZ24291.1"/>
    </source>
</evidence>
<dbReference type="PANTHER" id="PTHR35176">
    <property type="entry name" value="HEME OXYGENASE HI_0854-RELATED"/>
    <property type="match status" value="1"/>
</dbReference>
<dbReference type="InterPro" id="IPR011576">
    <property type="entry name" value="Pyridox_Oxase_N"/>
</dbReference>
<evidence type="ECO:0000313" key="8">
    <source>
        <dbReference type="Proteomes" id="UP000299011"/>
    </source>
</evidence>
<dbReference type="Proteomes" id="UP000027075">
    <property type="component" value="Plasmid HMPLAS2"/>
</dbReference>
<reference evidence="3" key="4">
    <citation type="submission" date="2014-05" db="EMBL/GenBank/DDBJ databases">
        <authorList>
            <person name="Wang L."/>
            <person name="Yang H."/>
            <person name="Xiang H."/>
        </authorList>
    </citation>
    <scope>NUCLEOTIDE SEQUENCE</scope>
    <source>
        <strain evidence="3">CGMCC 1.2087</strain>
        <plasmid evidence="3">pHM300</plasmid>
    </source>
</reference>
<dbReference type="EMBL" id="CP001870">
    <property type="protein sequence ID" value="AFK21124.1"/>
    <property type="molecule type" value="Genomic_DNA"/>
</dbReference>
<reference evidence="3" key="1">
    <citation type="journal article" date="2012" name="Appl. Environ. Microbiol.">
        <title>Identification of the haloarchaeal phasin (PhaP) that functions in polyhydroxyalkanoate accumulation and granule formation in Haloferax mediterranei.</title>
        <authorList>
            <person name="Cai S."/>
            <person name="Cai L."/>
            <person name="Liu H."/>
            <person name="Liu X."/>
            <person name="Han J."/>
            <person name="Zhou J."/>
            <person name="Xiang H."/>
        </authorList>
    </citation>
    <scope>NUCLEOTIDE SEQUENCE</scope>
    <source>
        <strain evidence="3">CGMCC 1.2087</strain>
    </source>
</reference>
<geneLocation type="plasmid" evidence="3 6">
    <name>pHM300</name>
</geneLocation>
<evidence type="ECO:0000313" key="7">
    <source>
        <dbReference type="Proteomes" id="UP000027075"/>
    </source>
</evidence>
<keyword evidence="1" id="KW-0560">Oxidoreductase</keyword>
<dbReference type="Proteomes" id="UP000006469">
    <property type="component" value="Plasmid pHM300"/>
</dbReference>
<dbReference type="GO" id="GO:0005829">
    <property type="term" value="C:cytosol"/>
    <property type="evidence" value="ECO:0007669"/>
    <property type="project" value="TreeGrafter"/>
</dbReference>
<dbReference type="RefSeq" id="WP_014732716.1">
    <property type="nucleotide sequence ID" value="NC_017943.1"/>
</dbReference>
<dbReference type="Proteomes" id="UP000299011">
    <property type="component" value="Plasmid pHME322"/>
</dbReference>
<dbReference type="PANTHER" id="PTHR35176:SF6">
    <property type="entry name" value="HEME OXYGENASE HI_0854-RELATED"/>
    <property type="match status" value="1"/>
</dbReference>
<keyword evidence="3" id="KW-0614">Plasmid</keyword>
<evidence type="ECO:0000256" key="1">
    <source>
        <dbReference type="ARBA" id="ARBA00023002"/>
    </source>
</evidence>
<evidence type="ECO:0000313" key="5">
    <source>
        <dbReference type="EMBL" id="QCQ77269.1"/>
    </source>
</evidence>